<reference evidence="5 6" key="1">
    <citation type="submission" date="2024-05" db="EMBL/GenBank/DDBJ databases">
        <title>Sinomonas sp. nov., isolated from a waste landfill.</title>
        <authorList>
            <person name="Zhao Y."/>
        </authorList>
    </citation>
    <scope>NUCLEOTIDE SEQUENCE [LARGE SCALE GENOMIC DNA]</scope>
    <source>
        <strain evidence="5 6">CCTCC AB2014300</strain>
    </source>
</reference>
<dbReference type="InterPro" id="IPR029044">
    <property type="entry name" value="Nucleotide-diphossugar_trans"/>
</dbReference>
<accession>A0ABU9WVW8</accession>
<name>A0ABU9WVW8_9MICC</name>
<keyword evidence="6" id="KW-1185">Reference proteome</keyword>
<dbReference type="RefSeq" id="WP_345882793.1">
    <property type="nucleotide sequence ID" value="NZ_JBDFRB010000001.1"/>
</dbReference>
<dbReference type="InterPro" id="IPR025877">
    <property type="entry name" value="MobA-like_NTP_Trfase"/>
</dbReference>
<sequence>MPPFDTVPLFDAAPLFDAVVVAGGRASRLGGFPKPLLRIGGQTLLERALRAVSAAGTVVVVGPAPDPAEAPAHEDPGPTVLYTLEEPRFGGPLAAVGSGVRALAGRAGTRAPWTAVLAADLPRAAEAFAPLAVAAAGEPACAGIAAQDETGRLQPLLALYRSDELARALEALAAQGGLADRPLRHLVARLDLLPLQLPPGLADDVDTWEAAARWGIRRPDAPGAAAHGEDPSMSEPSTPGQRPTDGPEQDAVLHAWCDELAEGLGLSGLEVDVDAVLGLAGVAAHTVLRPAAPLTTFLAAYAAGLAVGRGQAEPGEASGAAVSAALRITRARRAAGTEG</sequence>
<gene>
    <name evidence="5" type="ORF">ABCQ75_01975</name>
</gene>
<organism evidence="5 6">
    <name type="scientific">Sinomonas halotolerans</name>
    <dbReference type="NCBI Taxonomy" id="1644133"/>
    <lineage>
        <taxon>Bacteria</taxon>
        <taxon>Bacillati</taxon>
        <taxon>Actinomycetota</taxon>
        <taxon>Actinomycetes</taxon>
        <taxon>Micrococcales</taxon>
        <taxon>Micrococcaceae</taxon>
        <taxon>Sinomonas</taxon>
    </lineage>
</organism>
<feature type="region of interest" description="Disordered" evidence="2">
    <location>
        <begin position="219"/>
        <end position="248"/>
    </location>
</feature>
<dbReference type="SUPFAM" id="SSF53448">
    <property type="entry name" value="Nucleotide-diphospho-sugar transferases"/>
    <property type="match status" value="1"/>
</dbReference>
<dbReference type="Proteomes" id="UP001422074">
    <property type="component" value="Unassembled WGS sequence"/>
</dbReference>
<dbReference type="GO" id="GO:0016740">
    <property type="term" value="F:transferase activity"/>
    <property type="evidence" value="ECO:0007669"/>
    <property type="project" value="UniProtKB-KW"/>
</dbReference>
<evidence type="ECO:0000256" key="1">
    <source>
        <dbReference type="ARBA" id="ARBA00022679"/>
    </source>
</evidence>
<evidence type="ECO:0000313" key="5">
    <source>
        <dbReference type="EMBL" id="MEN2743307.1"/>
    </source>
</evidence>
<dbReference type="InterPro" id="IPR045598">
    <property type="entry name" value="DUF6457"/>
</dbReference>
<dbReference type="Gene3D" id="3.90.550.10">
    <property type="entry name" value="Spore Coat Polysaccharide Biosynthesis Protein SpsA, Chain A"/>
    <property type="match status" value="1"/>
</dbReference>
<dbReference type="Pfam" id="PF20058">
    <property type="entry name" value="DUF6457"/>
    <property type="match status" value="1"/>
</dbReference>
<dbReference type="PANTHER" id="PTHR19136">
    <property type="entry name" value="MOLYBDENUM COFACTOR GUANYLYLTRANSFERASE"/>
    <property type="match status" value="1"/>
</dbReference>
<evidence type="ECO:0000259" key="4">
    <source>
        <dbReference type="Pfam" id="PF20058"/>
    </source>
</evidence>
<comment type="caution">
    <text evidence="5">The sequence shown here is derived from an EMBL/GenBank/DDBJ whole genome shotgun (WGS) entry which is preliminary data.</text>
</comment>
<proteinExistence type="predicted"/>
<evidence type="ECO:0000313" key="6">
    <source>
        <dbReference type="Proteomes" id="UP001422074"/>
    </source>
</evidence>
<keyword evidence="1 5" id="KW-0808">Transferase</keyword>
<dbReference type="Pfam" id="PF12804">
    <property type="entry name" value="NTP_transf_3"/>
    <property type="match status" value="1"/>
</dbReference>
<dbReference type="EMBL" id="JBDFRB010000001">
    <property type="protein sequence ID" value="MEN2743307.1"/>
    <property type="molecule type" value="Genomic_DNA"/>
</dbReference>
<evidence type="ECO:0000259" key="3">
    <source>
        <dbReference type="Pfam" id="PF12804"/>
    </source>
</evidence>
<dbReference type="PANTHER" id="PTHR19136:SF81">
    <property type="entry name" value="MOLYBDENUM COFACTOR GUANYLYLTRANSFERASE"/>
    <property type="match status" value="1"/>
</dbReference>
<feature type="domain" description="MobA-like NTP transferase" evidence="3">
    <location>
        <begin position="18"/>
        <end position="180"/>
    </location>
</feature>
<evidence type="ECO:0000256" key="2">
    <source>
        <dbReference type="SAM" id="MobiDB-lite"/>
    </source>
</evidence>
<protein>
    <submittedName>
        <fullName evidence="5">NTP transferase domain-containing protein</fullName>
    </submittedName>
</protein>
<feature type="domain" description="DUF6457" evidence="4">
    <location>
        <begin position="249"/>
        <end position="334"/>
    </location>
</feature>